<name>A0A2A9P4B7_OPHUN</name>
<dbReference type="OrthoDB" id="4926734at2759"/>
<reference evidence="2 3" key="2">
    <citation type="journal article" date="2017" name="Sci. Rep.">
        <title>Ant-infecting Ophiocordyceps genomes reveal a high diversity of potential behavioral manipulation genes and a possible major role for enterotoxins.</title>
        <authorList>
            <person name="de Bekker C."/>
            <person name="Ohm R.A."/>
            <person name="Evans H.C."/>
            <person name="Brachmann A."/>
            <person name="Hughes D.P."/>
        </authorList>
    </citation>
    <scope>NUCLEOTIDE SEQUENCE [LARGE SCALE GENOMIC DNA]</scope>
    <source>
        <strain evidence="2 3">SC16a</strain>
    </source>
</reference>
<feature type="region of interest" description="Disordered" evidence="1">
    <location>
        <begin position="86"/>
        <end position="108"/>
    </location>
</feature>
<dbReference type="Gene3D" id="1.25.40.20">
    <property type="entry name" value="Ankyrin repeat-containing domain"/>
    <property type="match status" value="1"/>
</dbReference>
<evidence type="ECO:0000313" key="2">
    <source>
        <dbReference type="EMBL" id="PFH56279.1"/>
    </source>
</evidence>
<dbReference type="InterPro" id="IPR036770">
    <property type="entry name" value="Ankyrin_rpt-contain_sf"/>
</dbReference>
<feature type="region of interest" description="Disordered" evidence="1">
    <location>
        <begin position="177"/>
        <end position="210"/>
    </location>
</feature>
<proteinExistence type="predicted"/>
<reference evidence="2 3" key="1">
    <citation type="journal article" date="2015" name="BMC Genomics">
        <title>Gene expression during zombie ant biting behavior reflects the complexity underlying fungal parasitic behavioral manipulation.</title>
        <authorList>
            <person name="de Bekker C."/>
            <person name="Ohm R.A."/>
            <person name="Loreto R.G."/>
            <person name="Sebastian A."/>
            <person name="Albert I."/>
            <person name="Merrow M."/>
            <person name="Brachmann A."/>
            <person name="Hughes D.P."/>
        </authorList>
    </citation>
    <scope>NUCLEOTIDE SEQUENCE [LARGE SCALE GENOMIC DNA]</scope>
    <source>
        <strain evidence="2 3">SC16a</strain>
    </source>
</reference>
<dbReference type="EMBL" id="LAZP02000616">
    <property type="protein sequence ID" value="PFH56279.1"/>
    <property type="molecule type" value="Genomic_DNA"/>
</dbReference>
<dbReference type="InterPro" id="IPR002110">
    <property type="entry name" value="Ankyrin_rpt"/>
</dbReference>
<feature type="compositionally biased region" description="Basic and acidic residues" evidence="1">
    <location>
        <begin position="419"/>
        <end position="436"/>
    </location>
</feature>
<dbReference type="PANTHER" id="PTHR24121:SF21">
    <property type="entry name" value="ANKYRIN REPEAT FAMILY PROTEIN"/>
    <property type="match status" value="1"/>
</dbReference>
<evidence type="ECO:0000313" key="3">
    <source>
        <dbReference type="Proteomes" id="UP000037136"/>
    </source>
</evidence>
<dbReference type="STRING" id="268505.A0A2A9P4B7"/>
<dbReference type="Pfam" id="PF12796">
    <property type="entry name" value="Ank_2"/>
    <property type="match status" value="1"/>
</dbReference>
<gene>
    <name evidence="2" type="ORF">XA68_16782</name>
</gene>
<keyword evidence="3" id="KW-1185">Reference proteome</keyword>
<feature type="compositionally biased region" description="Polar residues" evidence="1">
    <location>
        <begin position="35"/>
        <end position="58"/>
    </location>
</feature>
<feature type="compositionally biased region" description="Polar residues" evidence="1">
    <location>
        <begin position="89"/>
        <end position="108"/>
    </location>
</feature>
<accession>A0A2A9P4B7</accession>
<feature type="region of interest" description="Disordered" evidence="1">
    <location>
        <begin position="418"/>
        <end position="438"/>
    </location>
</feature>
<protein>
    <submittedName>
        <fullName evidence="2">Uncharacterized protein</fullName>
    </submittedName>
</protein>
<dbReference type="SUPFAM" id="SSF48403">
    <property type="entry name" value="Ankyrin repeat"/>
    <property type="match status" value="1"/>
</dbReference>
<dbReference type="PANTHER" id="PTHR24121">
    <property type="entry name" value="NO MECHANORECEPTOR POTENTIAL C, ISOFORM D-RELATED"/>
    <property type="match status" value="1"/>
</dbReference>
<feature type="region of interest" description="Disordered" evidence="1">
    <location>
        <begin position="27"/>
        <end position="60"/>
    </location>
</feature>
<dbReference type="Proteomes" id="UP000037136">
    <property type="component" value="Unassembled WGS sequence"/>
</dbReference>
<sequence length="1006" mass="111722">MLMDEVAARAPRSNEAQRAISHFVCPSTVDPAATGPSTTPQECREQVQQSKEPSSQRFTLHAHQREAIQSQPVILERWAQTVARAYDDSNLQRQPEPDSTTSIGETAGSGSLTTYIEANPSSVWNSMEDTLFASKVPCQVQDCRTIIKSRIREKPELLAQVISVLLREEIDSELAPLPERPKRRSPSLRTPSAFDDTLRPSAEEGSPVAAPKPLRIPYAALPGLAYLPPRDVMWSSETDSIEALDEPGVFTEEAPATASMEKEEEAPAAASTEGLLEDWEVPENLPSLLPSFTLEELADERSFDFESIEGLLQDWEVPEHLPSLLPTFRLEQMAGESSFDFDTAFPIPWVPEEDGPIELNQGYQPPPVIDFDTPFPIPSSPEEMIDPRLELSEHMHATSGLLANKRPLDEQLPHMLPEVPEHDPSGQRHAIRQGDHGRKKQRVAQRCCSTQTRKRDCIPCPSLKTAATPETEARPPAKKFTPPKFDELAKSKAQEEFRVLAKRLKLSSLEISKALGRLRKDFKLRIPSQLRTWASKGGLSMLGLSLPFYMTGVVQTFLKNSTGLDKAAAVTVIVPLVGCSTRLASELEQGSTGTAFVASIALCYVADALIFTPALPVGIMMHVLSSLVGSLQLLDGTFVGTRRNEAWEKHYKTIIDHLTSDQWDAKIKNWYVDEMTNITITISEQRGTLGAVQALAQLGQNVTATDQEKQELSRQYVATERIFCASLRSSRHEFVKGLPGKHWLEDEAKRFTQKYIQLYETQAATYHRMTPEKHRFVSPDNPMPWVSSSFQGSLDIQFRSKIDPVIESLRKTAMDSIKSDEFANQVHFHTKRAMKLPEDCACPVDLDEIEAAGLKPPPDVSDEEMKKTLHCAASKGYNDILEKLRTWFVDLKARDEAGNTALMLALENGHEDTAQLVLKWQDSIMVGKTLQAMASSFGAPQSLIDAWDGWAGDGWVKRNKEVLGVRNNAGESALEIAQKNGLERMVKLMHEAIGVRSGAPKDSKSG</sequence>
<evidence type="ECO:0000256" key="1">
    <source>
        <dbReference type="SAM" id="MobiDB-lite"/>
    </source>
</evidence>
<comment type="caution">
    <text evidence="2">The sequence shown here is derived from an EMBL/GenBank/DDBJ whole genome shotgun (WGS) entry which is preliminary data.</text>
</comment>
<organism evidence="2 3">
    <name type="scientific">Ophiocordyceps unilateralis</name>
    <name type="common">Zombie-ant fungus</name>
    <name type="synonym">Torrubia unilateralis</name>
    <dbReference type="NCBI Taxonomy" id="268505"/>
    <lineage>
        <taxon>Eukaryota</taxon>
        <taxon>Fungi</taxon>
        <taxon>Dikarya</taxon>
        <taxon>Ascomycota</taxon>
        <taxon>Pezizomycotina</taxon>
        <taxon>Sordariomycetes</taxon>
        <taxon>Hypocreomycetidae</taxon>
        <taxon>Hypocreales</taxon>
        <taxon>Ophiocordycipitaceae</taxon>
        <taxon>Ophiocordyceps</taxon>
    </lineage>
</organism>
<dbReference type="AlphaFoldDB" id="A0A2A9P4B7"/>